<name>Q3A2Y5_SYNC1</name>
<sequence length="359" mass="39518">MIRFFIPLMLLFLLYVLPVHAAVEITVEGQPAERVEEVYHRDGMDYLAIDDVLPVLGLSGRWQSVKHVYQIQSPKGTAVISPGSHFLRLGDQMTPLGQPPRFIDGRLRISVNFLQNQLAALVSRPVVYRNLDPNNIQDPNPGTELDRLFAFLLQREPEKAEDQRTKTTVAIDPGHGGEDPGVIGIDGIKEKAVTLAVAQGLEKQIKMRLDMPVFLTRNDDYSLQREKRLQNLARSGADLLLVLHAQSSPSTLPHGIVLFVRPREEVASGTVSARDDSMQLAQALKSSLQAAGLPVAGILRAPLLPLGRGDLPTVLVEMGYLSHVSDQARLSVPQGQKDLAVALFEGLNSFVETKQEEVL</sequence>
<evidence type="ECO:0000256" key="2">
    <source>
        <dbReference type="ARBA" id="ARBA00011901"/>
    </source>
</evidence>
<dbReference type="SUPFAM" id="SSF53187">
    <property type="entry name" value="Zn-dependent exopeptidases"/>
    <property type="match status" value="1"/>
</dbReference>
<reference evidence="7" key="1">
    <citation type="submission" date="2005-10" db="EMBL/GenBank/DDBJ databases">
        <title>Complete sequence of Pelobacter carbinolicus DSM 2380.</title>
        <authorList>
            <person name="Copeland A."/>
            <person name="Lucas S."/>
            <person name="Lapidus A."/>
            <person name="Barry K."/>
            <person name="Detter J.C."/>
            <person name="Glavina T."/>
            <person name="Hammon N."/>
            <person name="Israni S."/>
            <person name="Pitluck S."/>
            <person name="Chertkov O."/>
            <person name="Schmutz J."/>
            <person name="Larimer F."/>
            <person name="Land M."/>
            <person name="Kyrpides N."/>
            <person name="Ivanova N."/>
            <person name="Richardson P."/>
        </authorList>
    </citation>
    <scope>NUCLEOTIDE SEQUENCE [LARGE SCALE GENOMIC DNA]</scope>
    <source>
        <strain evidence="7">DSM 2380 / NBRC 103641 / GraBd1</strain>
    </source>
</reference>
<evidence type="ECO:0000256" key="1">
    <source>
        <dbReference type="ARBA" id="ARBA00001561"/>
    </source>
</evidence>
<dbReference type="eggNOG" id="COG0860">
    <property type="taxonomic scope" value="Bacteria"/>
</dbReference>
<evidence type="ECO:0000256" key="3">
    <source>
        <dbReference type="ARBA" id="ARBA00022801"/>
    </source>
</evidence>
<gene>
    <name evidence="6" type="ordered locus">Pcar_2031</name>
</gene>
<keyword evidence="7" id="KW-1185">Reference proteome</keyword>
<dbReference type="AlphaFoldDB" id="Q3A2Y5"/>
<dbReference type="PANTHER" id="PTHR30404">
    <property type="entry name" value="N-ACETYLMURAMOYL-L-ALANINE AMIDASE"/>
    <property type="match status" value="1"/>
</dbReference>
<protein>
    <recommendedName>
        <fullName evidence="2">N-acetylmuramoyl-L-alanine amidase</fullName>
        <ecNumber evidence="2">3.5.1.28</ecNumber>
    </recommendedName>
</protein>
<dbReference type="GO" id="GO:0030288">
    <property type="term" value="C:outer membrane-bounded periplasmic space"/>
    <property type="evidence" value="ECO:0007669"/>
    <property type="project" value="TreeGrafter"/>
</dbReference>
<evidence type="ECO:0000313" key="7">
    <source>
        <dbReference type="Proteomes" id="UP000002534"/>
    </source>
</evidence>
<evidence type="ECO:0000313" key="6">
    <source>
        <dbReference type="EMBL" id="ABA89272.1"/>
    </source>
</evidence>
<dbReference type="Gene3D" id="3.40.630.40">
    <property type="entry name" value="Zn-dependent exopeptidases"/>
    <property type="match status" value="1"/>
</dbReference>
<dbReference type="GO" id="GO:0009253">
    <property type="term" value="P:peptidoglycan catabolic process"/>
    <property type="evidence" value="ECO:0007669"/>
    <property type="project" value="InterPro"/>
</dbReference>
<dbReference type="InterPro" id="IPR036582">
    <property type="entry name" value="Mao_N_sf"/>
</dbReference>
<dbReference type="CDD" id="cd02696">
    <property type="entry name" value="MurNAc-LAA"/>
    <property type="match status" value="1"/>
</dbReference>
<dbReference type="GO" id="GO:0008745">
    <property type="term" value="F:N-acetylmuramoyl-L-alanine amidase activity"/>
    <property type="evidence" value="ECO:0007669"/>
    <property type="project" value="UniProtKB-EC"/>
</dbReference>
<dbReference type="STRING" id="338963.Pcar_2031"/>
<dbReference type="InterPro" id="IPR050695">
    <property type="entry name" value="N-acetylmuramoyl_amidase_3"/>
</dbReference>
<dbReference type="SUPFAM" id="SSF55383">
    <property type="entry name" value="Copper amine oxidase, domain N"/>
    <property type="match status" value="1"/>
</dbReference>
<dbReference type="EC" id="3.5.1.28" evidence="2"/>
<dbReference type="OrthoDB" id="9806267at2"/>
<dbReference type="KEGG" id="pca:Pcar_2031"/>
<organism evidence="6 7">
    <name type="scientific">Syntrophotalea carbinolica (strain DSM 2380 / NBRC 103641 / GraBd1)</name>
    <name type="common">Pelobacter carbinolicus</name>
    <dbReference type="NCBI Taxonomy" id="338963"/>
    <lineage>
        <taxon>Bacteria</taxon>
        <taxon>Pseudomonadati</taxon>
        <taxon>Thermodesulfobacteriota</taxon>
        <taxon>Desulfuromonadia</taxon>
        <taxon>Desulfuromonadales</taxon>
        <taxon>Syntrophotaleaceae</taxon>
        <taxon>Syntrophotalea</taxon>
    </lineage>
</organism>
<evidence type="ECO:0000256" key="4">
    <source>
        <dbReference type="SAM" id="SignalP"/>
    </source>
</evidence>
<feature type="signal peptide" evidence="4">
    <location>
        <begin position="1"/>
        <end position="21"/>
    </location>
</feature>
<dbReference type="HOGENOM" id="CLU_768953_0_0_7"/>
<dbReference type="SMART" id="SM00646">
    <property type="entry name" value="Ami_3"/>
    <property type="match status" value="1"/>
</dbReference>
<dbReference type="PANTHER" id="PTHR30404:SF0">
    <property type="entry name" value="N-ACETYLMURAMOYL-L-ALANINE AMIDASE AMIC"/>
    <property type="match status" value="1"/>
</dbReference>
<feature type="domain" description="MurNAc-LAA" evidence="5">
    <location>
        <begin position="229"/>
        <end position="348"/>
    </location>
</feature>
<evidence type="ECO:0000259" key="5">
    <source>
        <dbReference type="SMART" id="SM00646"/>
    </source>
</evidence>
<accession>Q3A2Y5</accession>
<dbReference type="Pfam" id="PF01520">
    <property type="entry name" value="Amidase_3"/>
    <property type="match status" value="1"/>
</dbReference>
<feature type="chain" id="PRO_5004223707" description="N-acetylmuramoyl-L-alanine amidase" evidence="4">
    <location>
        <begin position="22"/>
        <end position="359"/>
    </location>
</feature>
<comment type="catalytic activity">
    <reaction evidence="1">
        <text>Hydrolyzes the link between N-acetylmuramoyl residues and L-amino acid residues in certain cell-wall glycopeptides.</text>
        <dbReference type="EC" id="3.5.1.28"/>
    </reaction>
</comment>
<proteinExistence type="predicted"/>
<dbReference type="InterPro" id="IPR002508">
    <property type="entry name" value="MurNAc-LAA_cat"/>
</dbReference>
<reference evidence="6 7" key="2">
    <citation type="journal article" date="2012" name="BMC Genomics">
        <title>The genome of Pelobacter carbinolicus reveals surprising metabolic capabilities and physiological features.</title>
        <authorList>
            <person name="Aklujkar M."/>
            <person name="Haveman S.A."/>
            <person name="Didonato R.Jr."/>
            <person name="Chertkov O."/>
            <person name="Han C.S."/>
            <person name="Land M.L."/>
            <person name="Brown P."/>
            <person name="Lovley D.R."/>
        </authorList>
    </citation>
    <scope>NUCLEOTIDE SEQUENCE [LARGE SCALE GENOMIC DNA]</scope>
    <source>
        <strain evidence="7">DSM 2380 / NBRC 103641 / GraBd1</strain>
    </source>
</reference>
<keyword evidence="4" id="KW-0732">Signal</keyword>
<keyword evidence="3" id="KW-0378">Hydrolase</keyword>
<dbReference type="Proteomes" id="UP000002534">
    <property type="component" value="Chromosome"/>
</dbReference>
<dbReference type="EMBL" id="CP000142">
    <property type="protein sequence ID" value="ABA89272.1"/>
    <property type="molecule type" value="Genomic_DNA"/>
</dbReference>
<dbReference type="RefSeq" id="WP_011341783.1">
    <property type="nucleotide sequence ID" value="NC_007498.2"/>
</dbReference>